<evidence type="ECO:0000256" key="1">
    <source>
        <dbReference type="SAM" id="Phobius"/>
    </source>
</evidence>
<protein>
    <submittedName>
        <fullName evidence="2">Uncharacterized protein</fullName>
    </submittedName>
</protein>
<feature type="transmembrane region" description="Helical" evidence="1">
    <location>
        <begin position="272"/>
        <end position="298"/>
    </location>
</feature>
<keyword evidence="1" id="KW-0812">Transmembrane</keyword>
<accession>A0A3B0R5D2</accession>
<name>A0A3B0R5D2_9ZZZZ</name>
<sequence>MTKKALLITGQESETISTLARNLIPAGGLSLFARQMKQMKAIGVDEMHIITDWFVPDFEREIKNCTNRPETVHIHSTKTAPLKLLEHNIEGNNWYLIEEGVIIDDRIINHIDQHPSPTVISFIGHHEFLEERTAHGITLPLDTEEGYFGSLARLSSATLAANVRKLNSLDALPGALMAISRANDCELVKVIDIPRYMASRQRNVDMVWLPLMRREDEHKGTAVLLEQTEMPGQDWVARYIYRHIENFTVKYLCKTPVSPNHLTILASLIGAYIIYLFWYGHIVAALFAAFGTNILYGISRKLGHLKRIAPKFDVPARLYKKAVTYGYYAAIAGYLWGFHGLVPVLLVLTLILFHLADEIQGEFLRRMTGHPLWYGIGFDRKFQLIAAGPNITLWALLPFFYFDQWLIGLGFASGYVIITFFVHQLRLVYHLKNIMVTESETFARNFRKTKIL</sequence>
<dbReference type="InterPro" id="IPR043130">
    <property type="entry name" value="CDP-OH_PTrfase_TM_dom"/>
</dbReference>
<proteinExistence type="predicted"/>
<reference evidence="2" key="1">
    <citation type="submission" date="2018-06" db="EMBL/GenBank/DDBJ databases">
        <authorList>
            <person name="Zhirakovskaya E."/>
        </authorList>
    </citation>
    <scope>NUCLEOTIDE SEQUENCE</scope>
</reference>
<evidence type="ECO:0000313" key="2">
    <source>
        <dbReference type="EMBL" id="VAV87429.1"/>
    </source>
</evidence>
<keyword evidence="1" id="KW-0472">Membrane</keyword>
<dbReference type="EMBL" id="UOED01000025">
    <property type="protein sequence ID" value="VAV87429.1"/>
    <property type="molecule type" value="Genomic_DNA"/>
</dbReference>
<feature type="transmembrane region" description="Helical" evidence="1">
    <location>
        <begin position="405"/>
        <end position="425"/>
    </location>
</feature>
<dbReference type="AlphaFoldDB" id="A0A3B0R5D2"/>
<feature type="transmembrane region" description="Helical" evidence="1">
    <location>
        <begin position="327"/>
        <end position="356"/>
    </location>
</feature>
<dbReference type="Gene3D" id="1.20.120.1760">
    <property type="match status" value="1"/>
</dbReference>
<keyword evidence="1" id="KW-1133">Transmembrane helix</keyword>
<organism evidence="2">
    <name type="scientific">hydrothermal vent metagenome</name>
    <dbReference type="NCBI Taxonomy" id="652676"/>
    <lineage>
        <taxon>unclassified sequences</taxon>
        <taxon>metagenomes</taxon>
        <taxon>ecological metagenomes</taxon>
    </lineage>
</organism>
<gene>
    <name evidence="2" type="ORF">MNBD_ALPHA02-1914</name>
</gene>